<reference evidence="3 4" key="1">
    <citation type="submission" date="2012-10" db="EMBL/GenBank/DDBJ databases">
        <authorList>
            <person name="Zafar N."/>
            <person name="Inman J."/>
            <person name="Hall N."/>
            <person name="Lorenzi H."/>
            <person name="Caler E."/>
        </authorList>
    </citation>
    <scope>NUCLEOTIDE SEQUENCE [LARGE SCALE GENOMIC DNA]</scope>
    <source>
        <strain evidence="3 4">IP1</strain>
    </source>
</reference>
<feature type="region of interest" description="Disordered" evidence="1">
    <location>
        <begin position="120"/>
        <end position="143"/>
    </location>
</feature>
<gene>
    <name evidence="3" type="ORF">EIN_370930</name>
</gene>
<dbReference type="EMBL" id="KB206332">
    <property type="protein sequence ID" value="ELP92691.1"/>
    <property type="molecule type" value="Genomic_DNA"/>
</dbReference>
<protein>
    <recommendedName>
        <fullName evidence="2">PH domain-containing protein</fullName>
    </recommendedName>
</protein>
<dbReference type="FunFam" id="2.30.29.30:FF:000286">
    <property type="entry name" value="PH-protein kinase domain containing protein"/>
    <property type="match status" value="1"/>
</dbReference>
<name>A0A0A1UBV3_ENTIV</name>
<dbReference type="Proteomes" id="UP000014680">
    <property type="component" value="Unassembled WGS sequence"/>
</dbReference>
<dbReference type="SMART" id="SM00233">
    <property type="entry name" value="PH"/>
    <property type="match status" value="1"/>
</dbReference>
<dbReference type="SUPFAM" id="SSF50729">
    <property type="entry name" value="PH domain-like"/>
    <property type="match status" value="1"/>
</dbReference>
<accession>A0A0A1UBV3</accession>
<organism evidence="3 4">
    <name type="scientific">Entamoeba invadens IP1</name>
    <dbReference type="NCBI Taxonomy" id="370355"/>
    <lineage>
        <taxon>Eukaryota</taxon>
        <taxon>Amoebozoa</taxon>
        <taxon>Evosea</taxon>
        <taxon>Archamoebae</taxon>
        <taxon>Mastigamoebida</taxon>
        <taxon>Entamoebidae</taxon>
        <taxon>Entamoeba</taxon>
    </lineage>
</organism>
<evidence type="ECO:0000259" key="2">
    <source>
        <dbReference type="PROSITE" id="PS50003"/>
    </source>
</evidence>
<dbReference type="RefSeq" id="XP_004259462.1">
    <property type="nucleotide sequence ID" value="XM_004259414.1"/>
</dbReference>
<dbReference type="GO" id="GO:0005547">
    <property type="term" value="F:phosphatidylinositol-3,4,5-trisphosphate binding"/>
    <property type="evidence" value="ECO:0007669"/>
    <property type="project" value="UniProtKB-ARBA"/>
</dbReference>
<dbReference type="PROSITE" id="PS50003">
    <property type="entry name" value="PH_DOMAIN"/>
    <property type="match status" value="1"/>
</dbReference>
<dbReference type="OMA" id="CQIGRDM"/>
<dbReference type="Gene3D" id="2.30.29.30">
    <property type="entry name" value="Pleckstrin-homology domain (PH domain)/Phosphotyrosine-binding domain (PTB)"/>
    <property type="match status" value="1"/>
</dbReference>
<proteinExistence type="predicted"/>
<evidence type="ECO:0000313" key="4">
    <source>
        <dbReference type="Proteomes" id="UP000014680"/>
    </source>
</evidence>
<dbReference type="GeneID" id="14891792"/>
<dbReference type="AlphaFoldDB" id="A0A0A1UBV3"/>
<dbReference type="InterPro" id="IPR011993">
    <property type="entry name" value="PH-like_dom_sf"/>
</dbReference>
<dbReference type="Pfam" id="PF00169">
    <property type="entry name" value="PH"/>
    <property type="match status" value="1"/>
</dbReference>
<dbReference type="KEGG" id="eiv:EIN_370930"/>
<dbReference type="VEuPathDB" id="AmoebaDB:EIN_370930"/>
<feature type="domain" description="PH" evidence="2">
    <location>
        <begin position="17"/>
        <end position="115"/>
    </location>
</feature>
<dbReference type="InterPro" id="IPR001849">
    <property type="entry name" value="PH_domain"/>
</dbReference>
<dbReference type="OrthoDB" id="63267at2759"/>
<evidence type="ECO:0000313" key="3">
    <source>
        <dbReference type="EMBL" id="ELP92691.1"/>
    </source>
</evidence>
<evidence type="ECO:0000256" key="1">
    <source>
        <dbReference type="SAM" id="MobiDB-lite"/>
    </source>
</evidence>
<keyword evidence="4" id="KW-1185">Reference proteome</keyword>
<dbReference type="PANTHER" id="PTHR12752">
    <property type="entry name" value="PHOSPHOINOSITOL 3-PHOSPHATE-BINDING PROTEIN"/>
    <property type="match status" value="1"/>
</dbReference>
<sequence length="477" mass="53164">MAEDQESLHVSVESLRPNLYEGWGKKQGGAVKTWKKRWFVLKENRLWYFASKTATSAKGFIELIPGTETKDVSENKKFMFSINSRNLKGPRVFFIVTENSIDHESFFNAVRKALTKTTPTAPAVTTQTNVSTPNAPQNSASAAPQAPVVATAPVTQNTTSVSIQGALQAKCDGRKNIAKVKAKIPWLQAEGENVVEFWKYWMDSTPQPDALEPGQSIQYMLVVSGNTDKLSWRVYGPQGALIQNMVDFFWNVGAPDEEIDHLNSLGCQINPSEIGSWIDMSVMNGMDGGWFFKGELSCDIIRDTADKCEHSERLINWAKEHGLNYMCQIGRDMGATPPRQSEFRFKLDGVVSTRMEKVNSAFSTFGFPPIATNISDTLVNLPPVYTYFYLCVIVSSDGFVKISVLVPSPKQDLILQFLSSMGDVKETQIALHNDIMSTLGTTPLFVEYTYLNQGYGYDVYKEGADVLVHYNLGTESR</sequence>
<dbReference type="PANTHER" id="PTHR12752:SF9">
    <property type="entry name" value="KRAMER, ISOFORM I"/>
    <property type="match status" value="1"/>
</dbReference>